<reference evidence="2" key="1">
    <citation type="submission" date="2022-11" db="UniProtKB">
        <authorList>
            <consortium name="WormBaseParasite"/>
        </authorList>
    </citation>
    <scope>IDENTIFICATION</scope>
</reference>
<name>A0A914ZU13_PARUN</name>
<dbReference type="Proteomes" id="UP000887569">
    <property type="component" value="Unplaced"/>
</dbReference>
<sequence length="120" mass="13513">MSRHLLAIDTSKSFERLETRLSLLFPSPFFPFPPLVDEIVGGLAFVLDAFHRLISETNHFFLDIPILLRFEVLHSETLPSISAHCSVIGISVCLYHIASSSQTLSVFQGILFMFHVIPNN</sequence>
<organism evidence="1 2">
    <name type="scientific">Parascaris univalens</name>
    <name type="common">Nematode worm</name>
    <dbReference type="NCBI Taxonomy" id="6257"/>
    <lineage>
        <taxon>Eukaryota</taxon>
        <taxon>Metazoa</taxon>
        <taxon>Ecdysozoa</taxon>
        <taxon>Nematoda</taxon>
        <taxon>Chromadorea</taxon>
        <taxon>Rhabditida</taxon>
        <taxon>Spirurina</taxon>
        <taxon>Ascaridomorpha</taxon>
        <taxon>Ascaridoidea</taxon>
        <taxon>Ascarididae</taxon>
        <taxon>Parascaris</taxon>
    </lineage>
</organism>
<keyword evidence="1" id="KW-1185">Reference proteome</keyword>
<protein>
    <submittedName>
        <fullName evidence="2">Uncharacterized protein</fullName>
    </submittedName>
</protein>
<accession>A0A914ZU13</accession>
<dbReference type="WBParaSite" id="PgB20_g032_t01">
    <property type="protein sequence ID" value="PgB20_g032_t01"/>
    <property type="gene ID" value="PgB20_g032"/>
</dbReference>
<dbReference type="AlphaFoldDB" id="A0A914ZU13"/>
<proteinExistence type="predicted"/>
<evidence type="ECO:0000313" key="2">
    <source>
        <dbReference type="WBParaSite" id="PgB20_g032_t01"/>
    </source>
</evidence>
<evidence type="ECO:0000313" key="1">
    <source>
        <dbReference type="Proteomes" id="UP000887569"/>
    </source>
</evidence>